<keyword evidence="4" id="KW-1185">Reference proteome</keyword>
<feature type="domain" description="FP protein C-terminal" evidence="2">
    <location>
        <begin position="96"/>
        <end position="144"/>
    </location>
</feature>
<evidence type="ECO:0000259" key="1">
    <source>
        <dbReference type="Pfam" id="PF03258"/>
    </source>
</evidence>
<sequence>MQKTEDCVEIFGYTNTDYDKIDEYLKNLTCALELRYEDVEWSQLKGNGLLVKLPNVQKVNEWERKSRDRRLRLSDVMDLKGEEVNTKLKIFAAAPTKFKLLLHNVRKQLPHFKYIWIGKQGVMVRRRSRSQIHLIKSINDINNFL</sequence>
<evidence type="ECO:0000313" key="3">
    <source>
        <dbReference type="EMBL" id="QBQ01657.1"/>
    </source>
</evidence>
<dbReference type="Pfam" id="PF03258">
    <property type="entry name" value="Baculo_FP"/>
    <property type="match status" value="1"/>
</dbReference>
<evidence type="ECO:0000313" key="4">
    <source>
        <dbReference type="Proteomes" id="UP000831479"/>
    </source>
</evidence>
<gene>
    <name evidence="3" type="ORF">HycuGV_00104</name>
</gene>
<dbReference type="InterPro" id="IPR004941">
    <property type="entry name" value="FP_N"/>
</dbReference>
<feature type="domain" description="FP protein N-terminal" evidence="1">
    <location>
        <begin position="6"/>
        <end position="92"/>
    </location>
</feature>
<dbReference type="InterPro" id="IPR057251">
    <property type="entry name" value="FP_C"/>
</dbReference>
<name>A0AAF1D2A6_9BBAC</name>
<proteinExistence type="predicted"/>
<accession>A0AAF1D2A6</accession>
<dbReference type="Proteomes" id="UP000831479">
    <property type="component" value="Segment"/>
</dbReference>
<protein>
    <submittedName>
        <fullName evidence="3">Fp 25K</fullName>
    </submittedName>
</protein>
<organism evidence="3 4">
    <name type="scientific">Hyphantria cunea granulovirus</name>
    <dbReference type="NCBI Taxonomy" id="307448"/>
    <lineage>
        <taxon>Viruses</taxon>
        <taxon>Viruses incertae sedis</taxon>
        <taxon>Naldaviricetes</taxon>
        <taxon>Lefavirales</taxon>
        <taxon>Baculoviridae</taxon>
        <taxon>Betabaculovirus</taxon>
        <taxon>Betabaculovirus hycuneae</taxon>
    </lineage>
</organism>
<dbReference type="EMBL" id="MH923363">
    <property type="protein sequence ID" value="QBQ01657.1"/>
    <property type="molecule type" value="Genomic_DNA"/>
</dbReference>
<reference evidence="3" key="1">
    <citation type="journal article" date="2019" name="Genomics">
        <title>Genome sequence analysis and organization of the Hyphantria cunea granulovirus (HycuGV-Hc1) from Turkey.</title>
        <authorList>
            <person name="Gencer D."/>
            <person name="Bayramoglu Z."/>
            <person name="Nalcacioglu R."/>
            <person name="Demirbag Z."/>
            <person name="Demir I."/>
        </authorList>
    </citation>
    <scope>NUCLEOTIDE SEQUENCE</scope>
    <source>
        <strain evidence="3">Hc1</strain>
    </source>
</reference>
<dbReference type="Pfam" id="PF25298">
    <property type="entry name" value="Baculo_FP_2nd"/>
    <property type="match status" value="1"/>
</dbReference>
<evidence type="ECO:0000259" key="2">
    <source>
        <dbReference type="Pfam" id="PF25298"/>
    </source>
</evidence>